<dbReference type="EMBL" id="JAACXV010000359">
    <property type="protein sequence ID" value="KAF7279491.1"/>
    <property type="molecule type" value="Genomic_DNA"/>
</dbReference>
<organism evidence="1 2">
    <name type="scientific">Rhynchophorus ferrugineus</name>
    <name type="common">Red palm weevil</name>
    <name type="synonym">Curculio ferrugineus</name>
    <dbReference type="NCBI Taxonomy" id="354439"/>
    <lineage>
        <taxon>Eukaryota</taxon>
        <taxon>Metazoa</taxon>
        <taxon>Ecdysozoa</taxon>
        <taxon>Arthropoda</taxon>
        <taxon>Hexapoda</taxon>
        <taxon>Insecta</taxon>
        <taxon>Pterygota</taxon>
        <taxon>Neoptera</taxon>
        <taxon>Endopterygota</taxon>
        <taxon>Coleoptera</taxon>
        <taxon>Polyphaga</taxon>
        <taxon>Cucujiformia</taxon>
        <taxon>Curculionidae</taxon>
        <taxon>Dryophthorinae</taxon>
        <taxon>Rhynchophorus</taxon>
    </lineage>
</organism>
<dbReference type="AlphaFoldDB" id="A0A834MCD0"/>
<comment type="caution">
    <text evidence="1">The sequence shown here is derived from an EMBL/GenBank/DDBJ whole genome shotgun (WGS) entry which is preliminary data.</text>
</comment>
<evidence type="ECO:0000313" key="2">
    <source>
        <dbReference type="Proteomes" id="UP000625711"/>
    </source>
</evidence>
<proteinExistence type="predicted"/>
<evidence type="ECO:0000313" key="1">
    <source>
        <dbReference type="EMBL" id="KAF7279491.1"/>
    </source>
</evidence>
<reference evidence="1" key="1">
    <citation type="submission" date="2020-08" db="EMBL/GenBank/DDBJ databases">
        <title>Genome sequencing and assembly of the red palm weevil Rhynchophorus ferrugineus.</title>
        <authorList>
            <person name="Dias G.B."/>
            <person name="Bergman C.M."/>
            <person name="Manee M."/>
        </authorList>
    </citation>
    <scope>NUCLEOTIDE SEQUENCE</scope>
    <source>
        <strain evidence="1">AA-2017</strain>
        <tissue evidence="1">Whole larva</tissue>
    </source>
</reference>
<protein>
    <submittedName>
        <fullName evidence="1">Uncharacterized protein</fullName>
    </submittedName>
</protein>
<accession>A0A834MCD0</accession>
<dbReference type="Gene3D" id="3.10.20.90">
    <property type="entry name" value="Phosphatidylinositol 3-kinase Catalytic Subunit, Chain A, domain 1"/>
    <property type="match status" value="1"/>
</dbReference>
<keyword evidence="2" id="KW-1185">Reference proteome</keyword>
<dbReference type="SUPFAM" id="SSF54236">
    <property type="entry name" value="Ubiquitin-like"/>
    <property type="match status" value="1"/>
</dbReference>
<gene>
    <name evidence="1" type="ORF">GWI33_007169</name>
</gene>
<dbReference type="Pfam" id="PF21989">
    <property type="entry name" value="RA_2"/>
    <property type="match status" value="1"/>
</dbReference>
<dbReference type="Proteomes" id="UP000625711">
    <property type="component" value="Unassembled WGS sequence"/>
</dbReference>
<dbReference type="InterPro" id="IPR029071">
    <property type="entry name" value="Ubiquitin-like_domsf"/>
</dbReference>
<dbReference type="OrthoDB" id="8815311at2759"/>
<sequence length="335" mass="39469">MTEKLWNISDKIRFSTLLRTVEISQNKYATLENEDGSEKSHSNKLFDLAGKPRMCSICHPAKMKYRRLSSDDILDKDKNSKEATQMFNFYMNHGYETAYTRLLLNESVTAKECCDLLAVKTSGNKGFELTIYEHSQKMYSERLVEDHEILMDVHKNQLFLKPEKFMFIYKNDMDKYHYIKKRQKYFIHPNALAGVNPSKLKCDPKYIQIKDLFLTDPGYDLHAESPTSSSEDQAKKTYLDEYHNPIFCGTIYVKTDITISFKKKFFFPNKSKFAVSKWCEQYLLLRNRTLYIINSFKEMMKLYYRSDEDFESIIASKPNYRTLLAATNIQLFVCV</sequence>
<name>A0A834MCD0_RHYFE</name>